<reference evidence="2" key="2">
    <citation type="submission" date="2016-10" db="EMBL/GenBank/DDBJ databases">
        <authorList>
            <person name="de Groot N.N."/>
        </authorList>
    </citation>
    <scope>NUCLEOTIDE SEQUENCE [LARGE SCALE GENOMIC DNA]</scope>
    <source>
        <strain evidence="2">ATCC 20501</strain>
    </source>
</reference>
<organism evidence="2 5">
    <name type="scientific">Saccharopolyspora kobensis</name>
    <dbReference type="NCBI Taxonomy" id="146035"/>
    <lineage>
        <taxon>Bacteria</taxon>
        <taxon>Bacillati</taxon>
        <taxon>Actinomycetota</taxon>
        <taxon>Actinomycetes</taxon>
        <taxon>Pseudonocardiales</taxon>
        <taxon>Pseudonocardiaceae</taxon>
        <taxon>Saccharopolyspora</taxon>
    </lineage>
</organism>
<evidence type="ECO:0000313" key="4">
    <source>
        <dbReference type="Proteomes" id="UP000199690"/>
    </source>
</evidence>
<accession>A0A1I1X6V6</accession>
<dbReference type="AlphaFoldDB" id="A0A1H6DS81"/>
<keyword evidence="1" id="KW-1133">Transmembrane helix</keyword>
<keyword evidence="1" id="KW-0812">Transmembrane</keyword>
<evidence type="ECO:0000256" key="1">
    <source>
        <dbReference type="SAM" id="Phobius"/>
    </source>
</evidence>
<name>A0A1H6DS81_9PSEU</name>
<evidence type="ECO:0000313" key="5">
    <source>
        <dbReference type="Proteomes" id="UP000236729"/>
    </source>
</evidence>
<dbReference type="RefSeq" id="WP_218161632.1">
    <property type="nucleotide sequence ID" value="NZ_FNVB01000007.1"/>
</dbReference>
<dbReference type="Proteomes" id="UP000236729">
    <property type="component" value="Unassembled WGS sequence"/>
</dbReference>
<keyword evidence="1" id="KW-0472">Membrane</keyword>
<dbReference type="EMBL" id="FOME01000008">
    <property type="protein sequence ID" value="SFE03145.1"/>
    <property type="molecule type" value="Genomic_DNA"/>
</dbReference>
<protein>
    <submittedName>
        <fullName evidence="2">Uncharacterized protein</fullName>
    </submittedName>
</protein>
<dbReference type="Proteomes" id="UP000199690">
    <property type="component" value="Unassembled WGS sequence"/>
</dbReference>
<reference evidence="4 5" key="1">
    <citation type="submission" date="2016-10" db="EMBL/GenBank/DDBJ databases">
        <authorList>
            <person name="Varghese N."/>
            <person name="Submissions S."/>
        </authorList>
    </citation>
    <scope>NUCLEOTIDE SEQUENCE [LARGE SCALE GENOMIC DNA]</scope>
    <source>
        <strain evidence="5">ATCC 20501</strain>
        <strain evidence="3 4">CGMCC 4.3529</strain>
    </source>
</reference>
<feature type="transmembrane region" description="Helical" evidence="1">
    <location>
        <begin position="46"/>
        <end position="68"/>
    </location>
</feature>
<accession>A0A1H6DS81</accession>
<dbReference type="EMBL" id="FNVB01000007">
    <property type="protein sequence ID" value="SEG88088.1"/>
    <property type="molecule type" value="Genomic_DNA"/>
</dbReference>
<evidence type="ECO:0000313" key="2">
    <source>
        <dbReference type="EMBL" id="SEG88088.1"/>
    </source>
</evidence>
<gene>
    <name evidence="2" type="ORF">SAMN02982929_04901</name>
    <name evidence="3" type="ORF">SAMN05216506_108127</name>
</gene>
<proteinExistence type="predicted"/>
<keyword evidence="4" id="KW-1185">Reference proteome</keyword>
<sequence length="106" mass="10505">MPGAGGCPLCVRPTGVGASTDSAPEPGGALLFVNIPGQLVGPLGGLAGGGGISLPLSLLLAAVGYLGLLRAFPEPRDVFGPDGLRWVPCADTPVPPIAAEPVRDRL</sequence>
<evidence type="ECO:0000313" key="3">
    <source>
        <dbReference type="EMBL" id="SFE03145.1"/>
    </source>
</evidence>